<evidence type="ECO:0000313" key="5">
    <source>
        <dbReference type="EMBL" id="KZP20831.1"/>
    </source>
</evidence>
<keyword evidence="1" id="KW-0540">Nuclease</keyword>
<evidence type="ECO:0000256" key="3">
    <source>
        <dbReference type="ARBA" id="ARBA00022839"/>
    </source>
</evidence>
<sequence>MHDASKRVKQHFEVLLVLDVEATCLENAGFHWPNEVVEWPVCLMRWKDMANGRASIMQVADEFRSFVKPTWAPILSPFCTSLTGITQPQVDNAPTFPTVLQMFEKFLIKNGLIDAVTGERLVHFCWCTDGPFDVQNFVVKQCFISKIAMPQWLRGDVIDVRKEVIFWSEGQPSGYRKTPRPKTGERRPSLGIALQLQALGLSDFEGRQHSGIDDTRNIARILAELARRGVSLQANCVIDPRRRWHWMGKRAGEIIEDRLAYPE</sequence>
<name>A0A166JGD8_9AGAM</name>
<dbReference type="GO" id="GO:0000175">
    <property type="term" value="F:3'-5'-RNA exonuclease activity"/>
    <property type="evidence" value="ECO:0007669"/>
    <property type="project" value="InterPro"/>
</dbReference>
<feature type="domain" description="Exonuclease" evidence="4">
    <location>
        <begin position="14"/>
        <end position="231"/>
    </location>
</feature>
<gene>
    <name evidence="5" type="ORF">FIBSPDRAFT_910998</name>
</gene>
<evidence type="ECO:0000313" key="6">
    <source>
        <dbReference type="Proteomes" id="UP000076532"/>
    </source>
</evidence>
<dbReference type="SUPFAM" id="SSF53098">
    <property type="entry name" value="Ribonuclease H-like"/>
    <property type="match status" value="1"/>
</dbReference>
<dbReference type="InterPro" id="IPR013520">
    <property type="entry name" value="Ribonucl_H"/>
</dbReference>
<keyword evidence="2" id="KW-0378">Hydrolase</keyword>
<keyword evidence="3" id="KW-0269">Exonuclease</keyword>
<dbReference type="AlphaFoldDB" id="A0A166JGD8"/>
<dbReference type="STRING" id="436010.A0A166JGD8"/>
<protein>
    <recommendedName>
        <fullName evidence="4">Exonuclease domain-containing protein</fullName>
    </recommendedName>
</protein>
<dbReference type="OrthoDB" id="448399at2759"/>
<dbReference type="Proteomes" id="UP000076532">
    <property type="component" value="Unassembled WGS sequence"/>
</dbReference>
<dbReference type="InterPro" id="IPR047201">
    <property type="entry name" value="ERI-1_3'hExo-like"/>
</dbReference>
<keyword evidence="6" id="KW-1185">Reference proteome</keyword>
<dbReference type="InterPro" id="IPR012337">
    <property type="entry name" value="RNaseH-like_sf"/>
</dbReference>
<dbReference type="EMBL" id="KV417552">
    <property type="protein sequence ID" value="KZP20831.1"/>
    <property type="molecule type" value="Genomic_DNA"/>
</dbReference>
<dbReference type="GO" id="GO:0003676">
    <property type="term" value="F:nucleic acid binding"/>
    <property type="evidence" value="ECO:0007669"/>
    <property type="project" value="InterPro"/>
</dbReference>
<evidence type="ECO:0000256" key="1">
    <source>
        <dbReference type="ARBA" id="ARBA00022722"/>
    </source>
</evidence>
<dbReference type="PANTHER" id="PTHR23044:SF61">
    <property type="entry name" value="3'-5' EXORIBONUCLEASE 1-RELATED"/>
    <property type="match status" value="1"/>
</dbReference>
<evidence type="ECO:0000256" key="2">
    <source>
        <dbReference type="ARBA" id="ARBA00022801"/>
    </source>
</evidence>
<dbReference type="InterPro" id="IPR036397">
    <property type="entry name" value="RNaseH_sf"/>
</dbReference>
<evidence type="ECO:0000259" key="4">
    <source>
        <dbReference type="SMART" id="SM00479"/>
    </source>
</evidence>
<dbReference type="PANTHER" id="PTHR23044">
    <property type="entry name" value="3'-5' EXONUCLEASE ERI1-RELATED"/>
    <property type="match status" value="1"/>
</dbReference>
<dbReference type="SMART" id="SM00479">
    <property type="entry name" value="EXOIII"/>
    <property type="match status" value="1"/>
</dbReference>
<organism evidence="5 6">
    <name type="scientific">Athelia psychrophila</name>
    <dbReference type="NCBI Taxonomy" id="1759441"/>
    <lineage>
        <taxon>Eukaryota</taxon>
        <taxon>Fungi</taxon>
        <taxon>Dikarya</taxon>
        <taxon>Basidiomycota</taxon>
        <taxon>Agaricomycotina</taxon>
        <taxon>Agaricomycetes</taxon>
        <taxon>Agaricomycetidae</taxon>
        <taxon>Atheliales</taxon>
        <taxon>Atheliaceae</taxon>
        <taxon>Athelia</taxon>
    </lineage>
</organism>
<dbReference type="Pfam" id="PF00929">
    <property type="entry name" value="RNase_T"/>
    <property type="match status" value="1"/>
</dbReference>
<dbReference type="InterPro" id="IPR051274">
    <property type="entry name" value="3-5_Exoribonuclease"/>
</dbReference>
<dbReference type="Gene3D" id="3.30.420.10">
    <property type="entry name" value="Ribonuclease H-like superfamily/Ribonuclease H"/>
    <property type="match status" value="1"/>
</dbReference>
<accession>A0A166JGD8</accession>
<proteinExistence type="predicted"/>
<reference evidence="5 6" key="1">
    <citation type="journal article" date="2016" name="Mol. Biol. Evol.">
        <title>Comparative Genomics of Early-Diverging Mushroom-Forming Fungi Provides Insights into the Origins of Lignocellulose Decay Capabilities.</title>
        <authorList>
            <person name="Nagy L.G."/>
            <person name="Riley R."/>
            <person name="Tritt A."/>
            <person name="Adam C."/>
            <person name="Daum C."/>
            <person name="Floudas D."/>
            <person name="Sun H."/>
            <person name="Yadav J.S."/>
            <person name="Pangilinan J."/>
            <person name="Larsson K.H."/>
            <person name="Matsuura K."/>
            <person name="Barry K."/>
            <person name="Labutti K."/>
            <person name="Kuo R."/>
            <person name="Ohm R.A."/>
            <person name="Bhattacharya S.S."/>
            <person name="Shirouzu T."/>
            <person name="Yoshinaga Y."/>
            <person name="Martin F.M."/>
            <person name="Grigoriev I.V."/>
            <person name="Hibbett D.S."/>
        </authorList>
    </citation>
    <scope>NUCLEOTIDE SEQUENCE [LARGE SCALE GENOMIC DNA]</scope>
    <source>
        <strain evidence="5 6">CBS 109695</strain>
    </source>
</reference>
<dbReference type="CDD" id="cd06133">
    <property type="entry name" value="ERI-1_3'hExo_like"/>
    <property type="match status" value="1"/>
</dbReference>